<proteinExistence type="inferred from homology"/>
<protein>
    <submittedName>
        <fullName evidence="4">Adenylate cyclase, class 3</fullName>
    </submittedName>
</protein>
<dbReference type="OrthoDB" id="9806704at2"/>
<evidence type="ECO:0000313" key="5">
    <source>
        <dbReference type="Proteomes" id="UP000184038"/>
    </source>
</evidence>
<dbReference type="PANTHER" id="PTHR43081">
    <property type="entry name" value="ADENYLATE CYCLASE, TERMINAL-DIFFERENTIATION SPECIFIC-RELATED"/>
    <property type="match status" value="1"/>
</dbReference>
<comment type="similarity">
    <text evidence="1">Belongs to the adenylyl cyclase class-3 family.</text>
</comment>
<evidence type="ECO:0000313" key="4">
    <source>
        <dbReference type="EMBL" id="SHM92605.1"/>
    </source>
</evidence>
<dbReference type="Proteomes" id="UP000184038">
    <property type="component" value="Unassembled WGS sequence"/>
</dbReference>
<dbReference type="InterPro" id="IPR029787">
    <property type="entry name" value="Nucleotide_cyclase"/>
</dbReference>
<evidence type="ECO:0000256" key="2">
    <source>
        <dbReference type="SAM" id="Coils"/>
    </source>
</evidence>
<dbReference type="PANTHER" id="PTHR43081:SF1">
    <property type="entry name" value="ADENYLATE CYCLASE, TERMINAL-DIFFERENTIATION SPECIFIC"/>
    <property type="match status" value="1"/>
</dbReference>
<dbReference type="EMBL" id="FRCP01000022">
    <property type="protein sequence ID" value="SHM92605.1"/>
    <property type="molecule type" value="Genomic_DNA"/>
</dbReference>
<dbReference type="RefSeq" id="WP_073290540.1">
    <property type="nucleotide sequence ID" value="NZ_FRCP01000022.1"/>
</dbReference>
<evidence type="ECO:0000259" key="3">
    <source>
        <dbReference type="PROSITE" id="PS50125"/>
    </source>
</evidence>
<keyword evidence="5" id="KW-1185">Reference proteome</keyword>
<evidence type="ECO:0000256" key="1">
    <source>
        <dbReference type="ARBA" id="ARBA00005381"/>
    </source>
</evidence>
<gene>
    <name evidence="4" type="ORF">SAMN02746066_03925</name>
</gene>
<feature type="coiled-coil region" evidence="2">
    <location>
        <begin position="282"/>
        <end position="340"/>
    </location>
</feature>
<dbReference type="Pfam" id="PF00211">
    <property type="entry name" value="Guanylate_cyc"/>
    <property type="match status" value="1"/>
</dbReference>
<accession>A0A1M7MNM7</accession>
<dbReference type="GO" id="GO:0004016">
    <property type="term" value="F:adenylate cyclase activity"/>
    <property type="evidence" value="ECO:0007669"/>
    <property type="project" value="UniProtKB-ARBA"/>
</dbReference>
<dbReference type="InterPro" id="IPR001054">
    <property type="entry name" value="A/G_cyclase"/>
</dbReference>
<reference evidence="4 5" key="1">
    <citation type="submission" date="2016-11" db="EMBL/GenBank/DDBJ databases">
        <authorList>
            <person name="Jaros S."/>
            <person name="Januszkiewicz K."/>
            <person name="Wedrychowicz H."/>
        </authorList>
    </citation>
    <scope>NUCLEOTIDE SEQUENCE [LARGE SCALE GENOMIC DNA]</scope>
    <source>
        <strain evidence="4 5">DSM 15930</strain>
    </source>
</reference>
<dbReference type="CDD" id="cd07302">
    <property type="entry name" value="CHD"/>
    <property type="match status" value="1"/>
</dbReference>
<dbReference type="SUPFAM" id="SSF55073">
    <property type="entry name" value="Nucleotide cyclase"/>
    <property type="match status" value="1"/>
</dbReference>
<dbReference type="STRING" id="1120996.SAMN02746066_03925"/>
<dbReference type="AlphaFoldDB" id="A0A1M7MNM7"/>
<dbReference type="PROSITE" id="PS50125">
    <property type="entry name" value="GUANYLATE_CYCLASE_2"/>
    <property type="match status" value="1"/>
</dbReference>
<dbReference type="Gene3D" id="3.30.70.1230">
    <property type="entry name" value="Nucleotide cyclase"/>
    <property type="match status" value="1"/>
</dbReference>
<dbReference type="InterPro" id="IPR050697">
    <property type="entry name" value="Adenylyl/Guanylyl_Cyclase_3/4"/>
</dbReference>
<name>A0A1M7MNM7_9FIRM</name>
<organism evidence="4 5">
    <name type="scientific">Anaerosporobacter mobilis DSM 15930</name>
    <dbReference type="NCBI Taxonomy" id="1120996"/>
    <lineage>
        <taxon>Bacteria</taxon>
        <taxon>Bacillati</taxon>
        <taxon>Bacillota</taxon>
        <taxon>Clostridia</taxon>
        <taxon>Lachnospirales</taxon>
        <taxon>Lachnospiraceae</taxon>
        <taxon>Anaerosporobacter</taxon>
    </lineage>
</organism>
<dbReference type="GO" id="GO:0035556">
    <property type="term" value="P:intracellular signal transduction"/>
    <property type="evidence" value="ECO:0007669"/>
    <property type="project" value="InterPro"/>
</dbReference>
<keyword evidence="2" id="KW-0175">Coiled coil</keyword>
<feature type="domain" description="Guanylate cyclase" evidence="3">
    <location>
        <begin position="52"/>
        <end position="198"/>
    </location>
</feature>
<sequence length="473" mass="54071">MENFISKTEYEVALNAIQKSLDTKVEEIELSDKIPTLNDTQDNNKVFRGKLSVLFVDMRKSTDLTDDLKSKKMVKIYRSFIRMIIQAIRYSGGETRQFAGDGVMGVFQDSVDGGEKVTSSAKAVQAARYIITMMDYCLNPLLSKNMDGLSIACGVGICTGTVLVTKVGMRGKEQDDTSENEMGLVWTGKTTNYASRYCGLANSCEIFIDSKTYSESNDKSAWNECSRIKGSKAFKGFVSHEYYLDLDDAISQEPVKATNKDTDISFVQEIFDDTKEQSLLLIDEISKKSMELSKRLEEVKKRETECQQKQNTLSSKEAQLKTKENQLIAKQNVLNKQEIKLHWDEYNLHKKLFSDTHCKDEIVTISGKDFWLKQINLMFELGNKFGKSEIDVKCDLDCYLVRIYICFNMFDEAYDALCIQAEYGSWLNESITIDVLSKSRLSSRMRSILENRQWNNDDCKKILKKMNELRIGL</sequence>
<dbReference type="GO" id="GO:0009190">
    <property type="term" value="P:cyclic nucleotide biosynthetic process"/>
    <property type="evidence" value="ECO:0007669"/>
    <property type="project" value="InterPro"/>
</dbReference>